<dbReference type="CDD" id="cd09805">
    <property type="entry name" value="type2_17beta_HSD-like_SDR_c"/>
    <property type="match status" value="1"/>
</dbReference>
<dbReference type="GO" id="GO:0008211">
    <property type="term" value="P:glucocorticoid metabolic process"/>
    <property type="evidence" value="ECO:0007669"/>
    <property type="project" value="TreeGrafter"/>
</dbReference>
<comment type="caution">
    <text evidence="14">The sequence shown here is derived from an EMBL/GenBank/DDBJ whole genome shotgun (WGS) entry which is preliminary data.</text>
</comment>
<keyword evidence="15" id="KW-1185">Reference proteome</keyword>
<evidence type="ECO:0000256" key="7">
    <source>
        <dbReference type="ARBA" id="ARBA00041540"/>
    </source>
</evidence>
<dbReference type="InterPro" id="IPR036291">
    <property type="entry name" value="NAD(P)-bd_dom_sf"/>
</dbReference>
<comment type="catalytic activity">
    <reaction evidence="10">
        <text>an 11beta-hydroxysteroid + NAD(+) = an 11-oxosteroid + NADH + H(+)</text>
        <dbReference type="Rhea" id="RHEA:53116"/>
        <dbReference type="ChEBI" id="CHEBI:15378"/>
        <dbReference type="ChEBI" id="CHEBI:35346"/>
        <dbReference type="ChEBI" id="CHEBI:47787"/>
        <dbReference type="ChEBI" id="CHEBI:57540"/>
        <dbReference type="ChEBI" id="CHEBI:57945"/>
    </reaction>
    <physiologicalReaction direction="left-to-right" evidence="10">
        <dbReference type="Rhea" id="RHEA:53117"/>
    </physiologicalReaction>
</comment>
<evidence type="ECO:0000256" key="6">
    <source>
        <dbReference type="ARBA" id="ARBA00040320"/>
    </source>
</evidence>
<protein>
    <recommendedName>
        <fullName evidence="6">11-beta-hydroxysteroid dehydrogenase type 2</fullName>
    </recommendedName>
    <alternativeName>
        <fullName evidence="7">Corticosteroid 11-beta-dehydrogenase isozyme 2</fullName>
    </alternativeName>
    <alternativeName>
        <fullName evidence="8">NAD-dependent 11-beta-hydroxysteroid dehydrogenase</fullName>
    </alternativeName>
</protein>
<evidence type="ECO:0000256" key="4">
    <source>
        <dbReference type="ARBA" id="ARBA00023098"/>
    </source>
</evidence>
<evidence type="ECO:0000256" key="8">
    <source>
        <dbReference type="ARBA" id="ARBA00042028"/>
    </source>
</evidence>
<dbReference type="PANTHER" id="PTHR43313:SF2">
    <property type="entry name" value="11-BETA-HYDROXYSTEROID DEHYDROGENASE TYPE 2"/>
    <property type="match status" value="1"/>
</dbReference>
<dbReference type="InterPro" id="IPR002347">
    <property type="entry name" value="SDR_fam"/>
</dbReference>
<comment type="catalytic activity">
    <reaction evidence="9">
        <text>11beta-hydroxyandrost-4-ene-3,17-dione + NAD(+) = androst-4-ene-3,11,17-trione + NADH + H(+)</text>
        <dbReference type="Rhea" id="RHEA:69408"/>
        <dbReference type="ChEBI" id="CHEBI:2495"/>
        <dbReference type="ChEBI" id="CHEBI:15378"/>
        <dbReference type="ChEBI" id="CHEBI:27967"/>
        <dbReference type="ChEBI" id="CHEBI:57540"/>
        <dbReference type="ChEBI" id="CHEBI:57945"/>
    </reaction>
    <physiologicalReaction direction="left-to-right" evidence="9">
        <dbReference type="Rhea" id="RHEA:69409"/>
    </physiologicalReaction>
</comment>
<dbReference type="SUPFAM" id="SSF51735">
    <property type="entry name" value="NAD(P)-binding Rossmann-fold domains"/>
    <property type="match status" value="1"/>
</dbReference>
<evidence type="ECO:0000256" key="2">
    <source>
        <dbReference type="ARBA" id="ARBA00006484"/>
    </source>
</evidence>
<organism evidence="14 15">
    <name type="scientific">Pleurodeles waltl</name>
    <name type="common">Iberian ribbed newt</name>
    <dbReference type="NCBI Taxonomy" id="8319"/>
    <lineage>
        <taxon>Eukaryota</taxon>
        <taxon>Metazoa</taxon>
        <taxon>Chordata</taxon>
        <taxon>Craniata</taxon>
        <taxon>Vertebrata</taxon>
        <taxon>Euteleostomi</taxon>
        <taxon>Amphibia</taxon>
        <taxon>Batrachia</taxon>
        <taxon>Caudata</taxon>
        <taxon>Salamandroidea</taxon>
        <taxon>Salamandridae</taxon>
        <taxon>Pleurodelinae</taxon>
        <taxon>Pleurodeles</taxon>
    </lineage>
</organism>
<comment type="catalytic activity">
    <reaction evidence="11">
        <text>11beta,17beta-dihydroxyandrost-4-ene-3-one + NAD(+) = 17beta-hydroxyandrost-4-ene-3,11-dione + NADH + H(+)</text>
        <dbReference type="Rhea" id="RHEA:69368"/>
        <dbReference type="ChEBI" id="CHEBI:15378"/>
        <dbReference type="ChEBI" id="CHEBI:34133"/>
        <dbReference type="ChEBI" id="CHEBI:57540"/>
        <dbReference type="ChEBI" id="CHEBI:57945"/>
        <dbReference type="ChEBI" id="CHEBI:81481"/>
    </reaction>
    <physiologicalReaction direction="left-to-right" evidence="11">
        <dbReference type="Rhea" id="RHEA:69369"/>
    </physiologicalReaction>
</comment>
<keyword evidence="5" id="KW-0753">Steroid metabolism</keyword>
<feature type="chain" id="PRO_5043686817" description="11-beta-hydroxysteroid dehydrogenase type 2" evidence="13">
    <location>
        <begin position="29"/>
        <end position="364"/>
    </location>
</feature>
<evidence type="ECO:0000256" key="12">
    <source>
        <dbReference type="ARBA" id="ARBA00048774"/>
    </source>
</evidence>
<accession>A0AAV7KUR3</accession>
<dbReference type="InterPro" id="IPR020904">
    <property type="entry name" value="Sc_DH/Rdtase_CS"/>
</dbReference>
<feature type="signal peptide" evidence="13">
    <location>
        <begin position="1"/>
        <end position="28"/>
    </location>
</feature>
<dbReference type="GO" id="GO:0070523">
    <property type="term" value="F:11-beta-hydroxysteroid dehydrogenase (NAD+) activity"/>
    <property type="evidence" value="ECO:0007669"/>
    <property type="project" value="TreeGrafter"/>
</dbReference>
<dbReference type="Gene3D" id="3.40.50.720">
    <property type="entry name" value="NAD(P)-binding Rossmann-like Domain"/>
    <property type="match status" value="1"/>
</dbReference>
<dbReference type="PROSITE" id="PS00061">
    <property type="entry name" value="ADH_SHORT"/>
    <property type="match status" value="1"/>
</dbReference>
<dbReference type="EMBL" id="JANPWB010000016">
    <property type="protein sequence ID" value="KAJ1081769.1"/>
    <property type="molecule type" value="Genomic_DNA"/>
</dbReference>
<evidence type="ECO:0000313" key="15">
    <source>
        <dbReference type="Proteomes" id="UP001066276"/>
    </source>
</evidence>
<evidence type="ECO:0000256" key="13">
    <source>
        <dbReference type="SAM" id="SignalP"/>
    </source>
</evidence>
<name>A0AAV7KUR3_PLEWA</name>
<evidence type="ECO:0000256" key="1">
    <source>
        <dbReference type="ARBA" id="ARBA00004854"/>
    </source>
</evidence>
<gene>
    <name evidence="14" type="ORF">NDU88_001944</name>
</gene>
<keyword evidence="3" id="KW-0560">Oxidoreductase</keyword>
<evidence type="ECO:0000256" key="9">
    <source>
        <dbReference type="ARBA" id="ARBA00047650"/>
    </source>
</evidence>
<evidence type="ECO:0000256" key="11">
    <source>
        <dbReference type="ARBA" id="ARBA00048218"/>
    </source>
</evidence>
<dbReference type="Pfam" id="PF00106">
    <property type="entry name" value="adh_short"/>
    <property type="match status" value="1"/>
</dbReference>
<reference evidence="14" key="1">
    <citation type="journal article" date="2022" name="bioRxiv">
        <title>Sequencing and chromosome-scale assembly of the giantPleurodeles waltlgenome.</title>
        <authorList>
            <person name="Brown T."/>
            <person name="Elewa A."/>
            <person name="Iarovenko S."/>
            <person name="Subramanian E."/>
            <person name="Araus A.J."/>
            <person name="Petzold A."/>
            <person name="Susuki M."/>
            <person name="Suzuki K.-i.T."/>
            <person name="Hayashi T."/>
            <person name="Toyoda A."/>
            <person name="Oliveira C."/>
            <person name="Osipova E."/>
            <person name="Leigh N.D."/>
            <person name="Simon A."/>
            <person name="Yun M.H."/>
        </authorList>
    </citation>
    <scope>NUCLEOTIDE SEQUENCE</scope>
    <source>
        <strain evidence="14">20211129_DDA</strain>
        <tissue evidence="14">Liver</tissue>
    </source>
</reference>
<dbReference type="AlphaFoldDB" id="A0AAV7KUR3"/>
<comment type="pathway">
    <text evidence="1">Steroid metabolism.</text>
</comment>
<comment type="similarity">
    <text evidence="2">Belongs to the short-chain dehydrogenases/reductases (SDR) family.</text>
</comment>
<evidence type="ECO:0000256" key="5">
    <source>
        <dbReference type="ARBA" id="ARBA00023221"/>
    </source>
</evidence>
<evidence type="ECO:0000256" key="3">
    <source>
        <dbReference type="ARBA" id="ARBA00023002"/>
    </source>
</evidence>
<comment type="catalytic activity">
    <reaction evidence="12">
        <text>corticosterone + NAD(+) = 11-dehydrocorticosterone + NADH + H(+)</text>
        <dbReference type="Rhea" id="RHEA:42204"/>
        <dbReference type="ChEBI" id="CHEBI:15378"/>
        <dbReference type="ChEBI" id="CHEBI:16827"/>
        <dbReference type="ChEBI" id="CHEBI:57540"/>
        <dbReference type="ChEBI" id="CHEBI:57945"/>
        <dbReference type="ChEBI" id="CHEBI:78600"/>
    </reaction>
    <physiologicalReaction direction="left-to-right" evidence="12">
        <dbReference type="Rhea" id="RHEA:42205"/>
    </physiologicalReaction>
</comment>
<proteinExistence type="inferred from homology"/>
<dbReference type="PRINTS" id="PR00081">
    <property type="entry name" value="GDHRDH"/>
</dbReference>
<keyword evidence="4" id="KW-0443">Lipid metabolism</keyword>
<dbReference type="PANTHER" id="PTHR43313">
    <property type="entry name" value="SHORT-CHAIN DEHYDROGENASE/REDUCTASE FAMILY 9C"/>
    <property type="match status" value="1"/>
</dbReference>
<evidence type="ECO:0000256" key="10">
    <source>
        <dbReference type="ARBA" id="ARBA00047817"/>
    </source>
</evidence>
<evidence type="ECO:0000313" key="14">
    <source>
        <dbReference type="EMBL" id="KAJ1081769.1"/>
    </source>
</evidence>
<dbReference type="Proteomes" id="UP001066276">
    <property type="component" value="Chromosome 12"/>
</dbReference>
<sequence length="364" mass="39993">MCSPAALLTPARLLYLVLLVLLQWLCHTYLPPALSIALLSVACCGVIGMSAPGKALPVAGKTVFVTGCDTGFGNAVAHKFDSLGFQVIASVLDMSSPGAKELRQRCSARLTLVQVDLTKAEDIQKALQLTRTLTLETGLWALVNNAGICVHFGDAELSLMSTYRGCMEVNFFGTLEITKALLPLLRCSKGRIVTVSSPAGDHSFPFLAAYGSSKAALNRVMDTLRHELKPWGIKVCLIQPGCFKTGRSYDYTSWEYQHKYQLANLTEELLQDYGEEYLSETMRLFLDYGRTACEDLSPVVDSITDAVIAEHPKTKYLSGRGLGLMYFIGGYMPFSVSDSFFRAVFLNNRVLPRALQKQHCSTDE</sequence>
<keyword evidence="13" id="KW-0732">Signal</keyword>